<name>A0AAN7DD29_9FUNG</name>
<dbReference type="RefSeq" id="XP_064681340.1">
    <property type="nucleotide sequence ID" value="XM_064821654.1"/>
</dbReference>
<dbReference type="EMBL" id="JASEJX010000015">
    <property type="protein sequence ID" value="KAK4514674.1"/>
    <property type="molecule type" value="Genomic_DNA"/>
</dbReference>
<accession>A0AAN7DD29</accession>
<dbReference type="Proteomes" id="UP001304243">
    <property type="component" value="Unassembled WGS sequence"/>
</dbReference>
<organism evidence="1 2">
    <name type="scientific">Mucor velutinosus</name>
    <dbReference type="NCBI Taxonomy" id="708070"/>
    <lineage>
        <taxon>Eukaryota</taxon>
        <taxon>Fungi</taxon>
        <taxon>Fungi incertae sedis</taxon>
        <taxon>Mucoromycota</taxon>
        <taxon>Mucoromycotina</taxon>
        <taxon>Mucoromycetes</taxon>
        <taxon>Mucorales</taxon>
        <taxon>Mucorineae</taxon>
        <taxon>Mucoraceae</taxon>
        <taxon>Mucor</taxon>
    </lineage>
</organism>
<dbReference type="GeneID" id="89945977"/>
<dbReference type="AlphaFoldDB" id="A0AAN7DD29"/>
<gene>
    <name evidence="1" type="ORF">ATC70_002275</name>
</gene>
<sequence length="119" mass="13583">MGKLIRPLPRISIEDSEINVFLEAITLGRETDEYLELLPLVFTCAMKSLQSYRMSAIVQGSMIQIFRVNISGFNNLMIISRYEAAAIIFQRCLSRVSKLKWEVSSLLCYEDGVCLEQIV</sequence>
<comment type="caution">
    <text evidence="1">The sequence shown here is derived from an EMBL/GenBank/DDBJ whole genome shotgun (WGS) entry which is preliminary data.</text>
</comment>
<evidence type="ECO:0000313" key="2">
    <source>
        <dbReference type="Proteomes" id="UP001304243"/>
    </source>
</evidence>
<reference evidence="1 2" key="1">
    <citation type="submission" date="2022-11" db="EMBL/GenBank/DDBJ databases">
        <title>Mucor velutinosus strain NIH1002 WGS.</title>
        <authorList>
            <person name="Subramanian P."/>
            <person name="Mullikin J.C."/>
            <person name="Segre J.A."/>
            <person name="Zelazny A.M."/>
        </authorList>
    </citation>
    <scope>NUCLEOTIDE SEQUENCE [LARGE SCALE GENOMIC DNA]</scope>
    <source>
        <strain evidence="1 2">NIH1002</strain>
    </source>
</reference>
<evidence type="ECO:0000313" key="1">
    <source>
        <dbReference type="EMBL" id="KAK4514674.1"/>
    </source>
</evidence>
<protein>
    <submittedName>
        <fullName evidence="1">Uncharacterized protein</fullName>
    </submittedName>
</protein>
<proteinExistence type="predicted"/>
<keyword evidence="2" id="KW-1185">Reference proteome</keyword>